<sequence>MSIQFRHIARAVVVSDGQILIARMKGAHSFLPGGGVEHGEGAVTALKRELREELGVTAVEVVRFLGVVEFGLEHKQYHEINHVFEVRCEELRGGTNPKSQESHLEFYWTQPTAEKLKEHDVLPYLVQEMIPEALREGRPLWVSNMSGEG</sequence>
<dbReference type="EMBL" id="RBAH01000029">
    <property type="protein sequence ID" value="RKN71214.1"/>
    <property type="molecule type" value="Genomic_DNA"/>
</dbReference>
<dbReference type="PROSITE" id="PS51462">
    <property type="entry name" value="NUDIX"/>
    <property type="match status" value="1"/>
</dbReference>
<dbReference type="PROSITE" id="PS00893">
    <property type="entry name" value="NUDIX_BOX"/>
    <property type="match status" value="1"/>
</dbReference>
<organism evidence="4 5">
    <name type="scientific">Paenibacillus ginsengarvi</name>
    <dbReference type="NCBI Taxonomy" id="400777"/>
    <lineage>
        <taxon>Bacteria</taxon>
        <taxon>Bacillati</taxon>
        <taxon>Bacillota</taxon>
        <taxon>Bacilli</taxon>
        <taxon>Bacillales</taxon>
        <taxon>Paenibacillaceae</taxon>
        <taxon>Paenibacillus</taxon>
    </lineage>
</organism>
<reference evidence="4 5" key="1">
    <citation type="journal article" date="2007" name="Int. J. Syst. Evol. Microbiol.">
        <title>Paenibacillus ginsengarvi sp. nov., isolated from soil from ginseng cultivation.</title>
        <authorList>
            <person name="Yoon M.H."/>
            <person name="Ten L.N."/>
            <person name="Im W.T."/>
        </authorList>
    </citation>
    <scope>NUCLEOTIDE SEQUENCE [LARGE SCALE GENOMIC DNA]</scope>
    <source>
        <strain evidence="4 5">KCTC 13059</strain>
    </source>
</reference>
<dbReference type="InterPro" id="IPR015797">
    <property type="entry name" value="NUDIX_hydrolase-like_dom_sf"/>
</dbReference>
<evidence type="ECO:0000313" key="5">
    <source>
        <dbReference type="Proteomes" id="UP000282311"/>
    </source>
</evidence>
<evidence type="ECO:0000256" key="1">
    <source>
        <dbReference type="ARBA" id="ARBA00001946"/>
    </source>
</evidence>
<dbReference type="GO" id="GO:0016787">
    <property type="term" value="F:hydrolase activity"/>
    <property type="evidence" value="ECO:0007669"/>
    <property type="project" value="UniProtKB-KW"/>
</dbReference>
<comment type="caution">
    <text evidence="4">The sequence shown here is derived from an EMBL/GenBank/DDBJ whole genome shotgun (WGS) entry which is preliminary data.</text>
</comment>
<comment type="cofactor">
    <cofactor evidence="1">
        <name>Mg(2+)</name>
        <dbReference type="ChEBI" id="CHEBI:18420"/>
    </cofactor>
</comment>
<proteinExistence type="predicted"/>
<dbReference type="PANTHER" id="PTHR43046:SF14">
    <property type="entry name" value="MUTT_NUDIX FAMILY PROTEIN"/>
    <property type="match status" value="1"/>
</dbReference>
<dbReference type="Gene3D" id="3.90.79.10">
    <property type="entry name" value="Nucleoside Triphosphate Pyrophosphohydrolase"/>
    <property type="match status" value="1"/>
</dbReference>
<dbReference type="AlphaFoldDB" id="A0A3B0BFX6"/>
<dbReference type="InterPro" id="IPR020084">
    <property type="entry name" value="NUDIX_hydrolase_CS"/>
</dbReference>
<dbReference type="RefSeq" id="WP_120750848.1">
    <property type="nucleotide sequence ID" value="NZ_RBAH01000029.1"/>
</dbReference>
<gene>
    <name evidence="4" type="ORF">D7M11_29410</name>
</gene>
<dbReference type="OrthoDB" id="9008185at2"/>
<dbReference type="Pfam" id="PF00293">
    <property type="entry name" value="NUDIX"/>
    <property type="match status" value="1"/>
</dbReference>
<dbReference type="Proteomes" id="UP000282311">
    <property type="component" value="Unassembled WGS sequence"/>
</dbReference>
<dbReference type="SUPFAM" id="SSF55811">
    <property type="entry name" value="Nudix"/>
    <property type="match status" value="1"/>
</dbReference>
<evidence type="ECO:0000256" key="2">
    <source>
        <dbReference type="ARBA" id="ARBA00022801"/>
    </source>
</evidence>
<dbReference type="InterPro" id="IPR000086">
    <property type="entry name" value="NUDIX_hydrolase_dom"/>
</dbReference>
<keyword evidence="5" id="KW-1185">Reference proteome</keyword>
<accession>A0A3B0BFX6</accession>
<name>A0A3B0BFX6_9BACL</name>
<evidence type="ECO:0000259" key="3">
    <source>
        <dbReference type="PROSITE" id="PS51462"/>
    </source>
</evidence>
<dbReference type="PANTHER" id="PTHR43046">
    <property type="entry name" value="GDP-MANNOSE MANNOSYL HYDROLASE"/>
    <property type="match status" value="1"/>
</dbReference>
<protein>
    <submittedName>
        <fullName evidence="4">NUDIX domain-containing protein</fullName>
    </submittedName>
</protein>
<evidence type="ECO:0000313" key="4">
    <source>
        <dbReference type="EMBL" id="RKN71214.1"/>
    </source>
</evidence>
<keyword evidence="2" id="KW-0378">Hydrolase</keyword>
<feature type="domain" description="Nudix hydrolase" evidence="3">
    <location>
        <begin position="4"/>
        <end position="134"/>
    </location>
</feature>